<evidence type="ECO:0000256" key="1">
    <source>
        <dbReference type="SAM" id="MobiDB-lite"/>
    </source>
</evidence>
<dbReference type="GO" id="GO:0005634">
    <property type="term" value="C:nucleus"/>
    <property type="evidence" value="ECO:0007669"/>
    <property type="project" value="TreeGrafter"/>
</dbReference>
<keyword evidence="3" id="KW-1185">Reference proteome</keyword>
<dbReference type="GO" id="GO:0003713">
    <property type="term" value="F:transcription coactivator activity"/>
    <property type="evidence" value="ECO:0007669"/>
    <property type="project" value="TreeGrafter"/>
</dbReference>
<evidence type="ECO:0000313" key="3">
    <source>
        <dbReference type="Proteomes" id="UP001164929"/>
    </source>
</evidence>
<feature type="region of interest" description="Disordered" evidence="1">
    <location>
        <begin position="1"/>
        <end position="92"/>
    </location>
</feature>
<reference evidence="2" key="1">
    <citation type="journal article" date="2023" name="Mol. Ecol. Resour.">
        <title>Chromosome-level genome assembly of a triploid poplar Populus alba 'Berolinensis'.</title>
        <authorList>
            <person name="Chen S."/>
            <person name="Yu Y."/>
            <person name="Wang X."/>
            <person name="Wang S."/>
            <person name="Zhang T."/>
            <person name="Zhou Y."/>
            <person name="He R."/>
            <person name="Meng N."/>
            <person name="Wang Y."/>
            <person name="Liu W."/>
            <person name="Liu Z."/>
            <person name="Liu J."/>
            <person name="Guo Q."/>
            <person name="Huang H."/>
            <person name="Sederoff R.R."/>
            <person name="Wang G."/>
            <person name="Qu G."/>
            <person name="Chen S."/>
        </authorList>
    </citation>
    <scope>NUCLEOTIDE SEQUENCE</scope>
    <source>
        <strain evidence="2">SC-2020</strain>
    </source>
</reference>
<dbReference type="AlphaFoldDB" id="A0AAD6MJ37"/>
<dbReference type="EMBL" id="JAQIZT010000009">
    <property type="protein sequence ID" value="KAJ6986311.1"/>
    <property type="molecule type" value="Genomic_DNA"/>
</dbReference>
<dbReference type="PANTHER" id="PTHR21680">
    <property type="entry name" value="COILED-COIL DOMAIN-CONTAINING PROTEIN 124"/>
    <property type="match status" value="1"/>
</dbReference>
<feature type="compositionally biased region" description="Basic and acidic residues" evidence="1">
    <location>
        <begin position="105"/>
        <end position="125"/>
    </location>
</feature>
<feature type="compositionally biased region" description="Basic and acidic residues" evidence="1">
    <location>
        <begin position="10"/>
        <end position="91"/>
    </location>
</feature>
<gene>
    <name evidence="2" type="ORF">NC653_024026</name>
</gene>
<evidence type="ECO:0000313" key="2">
    <source>
        <dbReference type="EMBL" id="KAJ6986311.1"/>
    </source>
</evidence>
<dbReference type="GO" id="GO:0006366">
    <property type="term" value="P:transcription by RNA polymerase II"/>
    <property type="evidence" value="ECO:0007669"/>
    <property type="project" value="TreeGrafter"/>
</dbReference>
<organism evidence="2 3">
    <name type="scientific">Populus alba x Populus x berolinensis</name>
    <dbReference type="NCBI Taxonomy" id="444605"/>
    <lineage>
        <taxon>Eukaryota</taxon>
        <taxon>Viridiplantae</taxon>
        <taxon>Streptophyta</taxon>
        <taxon>Embryophyta</taxon>
        <taxon>Tracheophyta</taxon>
        <taxon>Spermatophyta</taxon>
        <taxon>Magnoliopsida</taxon>
        <taxon>eudicotyledons</taxon>
        <taxon>Gunneridae</taxon>
        <taxon>Pentapetalae</taxon>
        <taxon>rosids</taxon>
        <taxon>fabids</taxon>
        <taxon>Malpighiales</taxon>
        <taxon>Salicaceae</taxon>
        <taxon>Saliceae</taxon>
        <taxon>Populus</taxon>
    </lineage>
</organism>
<sequence length="267" mass="31000">MPKKMGVNSKAEEARARKNATEAEKKSREARDKEEQYWREAEGSKSRAAKKREEESEKRAEAAARKAEARRLAEQEEKEPEKAMMKPDKKANRVSIPVKVTEAELRKRKEEEQAEMARKADEAKKRKDRTAEEEEYERMVLRVALRKRLRGSVLLINLPADRHPERRLKASFKVRRFIGTVLMDTSRVCWSRVMRLLSSVKLYNASLAFRIESRNGMCAASGVRMRNQRNESDTLLKKLSSQAQGREARPYTYTIQGHDMEAMEEIS</sequence>
<feature type="region of interest" description="Disordered" evidence="1">
    <location>
        <begin position="105"/>
        <end position="130"/>
    </location>
</feature>
<protein>
    <submittedName>
        <fullName evidence="2">Uncharacterized protein</fullName>
    </submittedName>
</protein>
<dbReference type="Proteomes" id="UP001164929">
    <property type="component" value="Chromosome 9"/>
</dbReference>
<comment type="caution">
    <text evidence="2">The sequence shown here is derived from an EMBL/GenBank/DDBJ whole genome shotgun (WGS) entry which is preliminary data.</text>
</comment>
<proteinExistence type="predicted"/>
<accession>A0AAD6MJ37</accession>
<name>A0AAD6MJ37_9ROSI</name>
<dbReference type="InterPro" id="IPR010422">
    <property type="entry name" value="Ccdc124/Oxs1"/>
</dbReference>
<dbReference type="PANTHER" id="PTHR21680:SF0">
    <property type="entry name" value="COILED-COIL DOMAIN-CONTAINING PROTEIN 124"/>
    <property type="match status" value="1"/>
</dbReference>